<sequence length="300" mass="30618">MFRRSLITFALVLGGLFGTTTVSHTIQSRDLAGLRTSTREKANDVSTSSDLLRATAAVTPEKVQAAAHPSWSVRSGQAVVKSSDPTPSGQTKVSQPSAVSAPATNQTASSTSSAASASNASAGTATAGTSTAQFTVAAAPAKTASAVTNQSATQPTAQPQAQPAKPAAAYASRVLMFAGVTVPYIIGNESMDAAPMNGAATWGGQANYSNVSGQNTHFIGHNPGAFAAMLSLGIGSPITVTDAAGSPRTYHVYRLVQVSPEAVTADGQDLWNEITGTGGGQRITLQTCVGDYWRLIAFAR</sequence>
<dbReference type="Gene3D" id="2.40.260.10">
    <property type="entry name" value="Sortase"/>
    <property type="match status" value="1"/>
</dbReference>
<organism evidence="3 4">
    <name type="scientific">Lacticaseibacillus rhamnosus (strain ATCC 53103 / LMG 18243 / GG)</name>
    <name type="common">Lactobacillus rhamnosus</name>
    <dbReference type="NCBI Taxonomy" id="568703"/>
    <lineage>
        <taxon>Bacteria</taxon>
        <taxon>Bacillati</taxon>
        <taxon>Bacillota</taxon>
        <taxon>Bacilli</taxon>
        <taxon>Lactobacillales</taxon>
        <taxon>Lactobacillaceae</taxon>
        <taxon>Lacticaseibacillus</taxon>
    </lineage>
</organism>
<dbReference type="RefSeq" id="WP_005692818.1">
    <property type="nucleotide sequence ID" value="NC_013198.1"/>
</dbReference>
<dbReference type="Pfam" id="PF04203">
    <property type="entry name" value="Sortase"/>
    <property type="match status" value="1"/>
</dbReference>
<name>A0A7S7FQ36_LACRG</name>
<feature type="region of interest" description="Disordered" evidence="2">
    <location>
        <begin position="67"/>
        <end position="117"/>
    </location>
</feature>
<dbReference type="AlphaFoldDB" id="A0A7S7FQ36"/>
<dbReference type="EMBL" id="AP011548">
    <property type="protein sequence ID" value="BAI42478.1"/>
    <property type="molecule type" value="Genomic_DNA"/>
</dbReference>
<gene>
    <name evidence="3" type="ordered locus">LRHM_1951</name>
</gene>
<dbReference type="InterPro" id="IPR005754">
    <property type="entry name" value="Sortase"/>
</dbReference>
<reference evidence="3 4" key="1">
    <citation type="journal article" date="2009" name="J. Bacteriol.">
        <title>Complete genome sequence of the probiotic Lactobacillus rhamnosus ATCC 53103.</title>
        <authorList>
            <person name="Morita H."/>
            <person name="Toh H."/>
            <person name="Oshima K."/>
            <person name="Murakami M."/>
            <person name="Taylor T.D."/>
            <person name="Igimi S."/>
            <person name="Hattori M."/>
        </authorList>
    </citation>
    <scope>NUCLEOTIDE SEQUENCE [LARGE SCALE GENOMIC DNA]</scope>
    <source>
        <strain evidence="4">ATCC 53103 / LMG 18243 / GG [Tokyo]</strain>
    </source>
</reference>
<evidence type="ECO:0000256" key="1">
    <source>
        <dbReference type="ARBA" id="ARBA00022801"/>
    </source>
</evidence>
<dbReference type="KEGG" id="lrg:LRHM_1951"/>
<feature type="compositionally biased region" description="Low complexity" evidence="2">
    <location>
        <begin position="100"/>
        <end position="117"/>
    </location>
</feature>
<dbReference type="Proteomes" id="UP000002067">
    <property type="component" value="Chromosome"/>
</dbReference>
<evidence type="ECO:0000256" key="2">
    <source>
        <dbReference type="SAM" id="MobiDB-lite"/>
    </source>
</evidence>
<dbReference type="GO" id="GO:0016787">
    <property type="term" value="F:hydrolase activity"/>
    <property type="evidence" value="ECO:0007669"/>
    <property type="project" value="UniProtKB-KW"/>
</dbReference>
<dbReference type="SUPFAM" id="SSF63817">
    <property type="entry name" value="Sortase"/>
    <property type="match status" value="1"/>
</dbReference>
<evidence type="ECO:0000313" key="4">
    <source>
        <dbReference type="Proteomes" id="UP000002067"/>
    </source>
</evidence>
<keyword evidence="1" id="KW-0378">Hydrolase</keyword>
<protein>
    <submittedName>
        <fullName evidence="3">Uncharacterized protein</fullName>
    </submittedName>
</protein>
<dbReference type="InterPro" id="IPR023365">
    <property type="entry name" value="Sortase_dom-sf"/>
</dbReference>
<evidence type="ECO:0000313" key="3">
    <source>
        <dbReference type="EMBL" id="BAI42478.1"/>
    </source>
</evidence>
<proteinExistence type="predicted"/>
<accession>A0A7S7FQ36</accession>
<dbReference type="KEGG" id="lrh:LGG_02030"/>
<feature type="compositionally biased region" description="Polar residues" evidence="2">
    <location>
        <begin position="83"/>
        <end position="98"/>
    </location>
</feature>